<feature type="region of interest" description="Disordered" evidence="1">
    <location>
        <begin position="99"/>
        <end position="120"/>
    </location>
</feature>
<dbReference type="EMBL" id="JANPWZ010001925">
    <property type="protein sequence ID" value="KAJ3562289.1"/>
    <property type="molecule type" value="Genomic_DNA"/>
</dbReference>
<dbReference type="VEuPathDB" id="FungiDB:F4678DRAFT_455624"/>
<accession>A0A9W8N889</accession>
<organism evidence="2 3">
    <name type="scientific">Xylaria arbuscula</name>
    <dbReference type="NCBI Taxonomy" id="114810"/>
    <lineage>
        <taxon>Eukaryota</taxon>
        <taxon>Fungi</taxon>
        <taxon>Dikarya</taxon>
        <taxon>Ascomycota</taxon>
        <taxon>Pezizomycotina</taxon>
        <taxon>Sordariomycetes</taxon>
        <taxon>Xylariomycetidae</taxon>
        <taxon>Xylariales</taxon>
        <taxon>Xylariaceae</taxon>
        <taxon>Xylaria</taxon>
    </lineage>
</organism>
<evidence type="ECO:0000256" key="1">
    <source>
        <dbReference type="SAM" id="MobiDB-lite"/>
    </source>
</evidence>
<keyword evidence="3" id="KW-1185">Reference proteome</keyword>
<evidence type="ECO:0000313" key="2">
    <source>
        <dbReference type="EMBL" id="KAJ3562289.1"/>
    </source>
</evidence>
<gene>
    <name evidence="2" type="ORF">NPX13_g8617</name>
</gene>
<evidence type="ECO:0000313" key="3">
    <source>
        <dbReference type="Proteomes" id="UP001148614"/>
    </source>
</evidence>
<dbReference type="Proteomes" id="UP001148614">
    <property type="component" value="Unassembled WGS sequence"/>
</dbReference>
<feature type="region of interest" description="Disordered" evidence="1">
    <location>
        <begin position="56"/>
        <end position="78"/>
    </location>
</feature>
<dbReference type="AlphaFoldDB" id="A0A9W8N889"/>
<proteinExistence type="predicted"/>
<name>A0A9W8N889_9PEZI</name>
<comment type="caution">
    <text evidence="2">The sequence shown here is derived from an EMBL/GenBank/DDBJ whole genome shotgun (WGS) entry which is preliminary data.</text>
</comment>
<reference evidence="2" key="1">
    <citation type="submission" date="2022-07" db="EMBL/GenBank/DDBJ databases">
        <title>Genome Sequence of Xylaria arbuscula.</title>
        <authorList>
            <person name="Buettner E."/>
        </authorList>
    </citation>
    <scope>NUCLEOTIDE SEQUENCE</scope>
    <source>
        <strain evidence="2">VT107</strain>
    </source>
</reference>
<sequence>MANRLRVMRKRRARSLRSKIIEYADLFNLRVALIAQDEISGEYEIFQSKLDKNFPPARSNIKPRTLHVGPEDKTGVETGAAKRGNDLQAKMRRIERQILQTKVPKPPRFQRPSFSKLGLH</sequence>
<protein>
    <submittedName>
        <fullName evidence="2">Uncharacterized protein</fullName>
    </submittedName>
</protein>